<organism evidence="1">
    <name type="scientific">Anguilla anguilla</name>
    <name type="common">European freshwater eel</name>
    <name type="synonym">Muraena anguilla</name>
    <dbReference type="NCBI Taxonomy" id="7936"/>
    <lineage>
        <taxon>Eukaryota</taxon>
        <taxon>Metazoa</taxon>
        <taxon>Chordata</taxon>
        <taxon>Craniata</taxon>
        <taxon>Vertebrata</taxon>
        <taxon>Euteleostomi</taxon>
        <taxon>Actinopterygii</taxon>
        <taxon>Neopterygii</taxon>
        <taxon>Teleostei</taxon>
        <taxon>Anguilliformes</taxon>
        <taxon>Anguillidae</taxon>
        <taxon>Anguilla</taxon>
    </lineage>
</organism>
<name>A0A0E9SZM6_ANGAN</name>
<reference evidence="1" key="2">
    <citation type="journal article" date="2015" name="Fish Shellfish Immunol.">
        <title>Early steps in the European eel (Anguilla anguilla)-Vibrio vulnificus interaction in the gills: Role of the RtxA13 toxin.</title>
        <authorList>
            <person name="Callol A."/>
            <person name="Pajuelo D."/>
            <person name="Ebbesson L."/>
            <person name="Teles M."/>
            <person name="MacKenzie S."/>
            <person name="Amaro C."/>
        </authorList>
    </citation>
    <scope>NUCLEOTIDE SEQUENCE</scope>
</reference>
<evidence type="ECO:0000313" key="1">
    <source>
        <dbReference type="EMBL" id="JAH45958.1"/>
    </source>
</evidence>
<dbReference type="EMBL" id="GBXM01062619">
    <property type="protein sequence ID" value="JAH45958.1"/>
    <property type="molecule type" value="Transcribed_RNA"/>
</dbReference>
<sequence>MRNSLFSFDFKLIFWPGENLDRFCGSRVLMALIQMHANVQTIKARLKRR</sequence>
<accession>A0A0E9SZM6</accession>
<proteinExistence type="predicted"/>
<protein>
    <submittedName>
        <fullName evidence="1">Uncharacterized protein</fullName>
    </submittedName>
</protein>
<dbReference type="AlphaFoldDB" id="A0A0E9SZM6"/>
<reference evidence="1" key="1">
    <citation type="submission" date="2014-11" db="EMBL/GenBank/DDBJ databases">
        <authorList>
            <person name="Amaro Gonzalez C."/>
        </authorList>
    </citation>
    <scope>NUCLEOTIDE SEQUENCE</scope>
</reference>